<evidence type="ECO:0000313" key="2">
    <source>
        <dbReference type="EMBL" id="MXQ54380.1"/>
    </source>
</evidence>
<dbReference type="EMBL" id="WUUL01000007">
    <property type="protein sequence ID" value="MXQ54380.1"/>
    <property type="molecule type" value="Genomic_DNA"/>
</dbReference>
<dbReference type="AlphaFoldDB" id="A0A6I4VWU9"/>
<evidence type="ECO:0000256" key="1">
    <source>
        <dbReference type="SAM" id="Coils"/>
    </source>
</evidence>
<organism evidence="2 3">
    <name type="scientific">Shimazuella alba</name>
    <dbReference type="NCBI Taxonomy" id="2690964"/>
    <lineage>
        <taxon>Bacteria</taxon>
        <taxon>Bacillati</taxon>
        <taxon>Bacillota</taxon>
        <taxon>Bacilli</taxon>
        <taxon>Bacillales</taxon>
        <taxon>Thermoactinomycetaceae</taxon>
        <taxon>Shimazuella</taxon>
    </lineage>
</organism>
<keyword evidence="1" id="KW-0175">Coiled coil</keyword>
<proteinExistence type="predicted"/>
<accession>A0A6I4VWU9</accession>
<gene>
    <name evidence="2" type="ORF">GSM42_11785</name>
</gene>
<dbReference type="RefSeq" id="WP_160801738.1">
    <property type="nucleotide sequence ID" value="NZ_WUUL01000007.1"/>
</dbReference>
<reference evidence="2 3" key="1">
    <citation type="submission" date="2019-12" db="EMBL/GenBank/DDBJ databases">
        <title>Whole-genome analyses of novel actinobacteria.</title>
        <authorList>
            <person name="Sahin N."/>
            <person name="Saygin H."/>
        </authorList>
    </citation>
    <scope>NUCLEOTIDE SEQUENCE [LARGE SCALE GENOMIC DNA]</scope>
    <source>
        <strain evidence="2 3">KC615</strain>
    </source>
</reference>
<feature type="coiled-coil region" evidence="1">
    <location>
        <begin position="5"/>
        <end position="51"/>
    </location>
</feature>
<comment type="caution">
    <text evidence="2">The sequence shown here is derived from an EMBL/GenBank/DDBJ whole genome shotgun (WGS) entry which is preliminary data.</text>
</comment>
<sequence length="54" mass="6842">MREELRALEKQIDLLMEEYLLAKERHEFLEQYDLHQEMKKLRQQHKEMQQKQIS</sequence>
<name>A0A6I4VWU9_9BACL</name>
<dbReference type="Proteomes" id="UP000430692">
    <property type="component" value="Unassembled WGS sequence"/>
</dbReference>
<protein>
    <submittedName>
        <fullName evidence="2">Uncharacterized protein</fullName>
    </submittedName>
</protein>
<evidence type="ECO:0000313" key="3">
    <source>
        <dbReference type="Proteomes" id="UP000430692"/>
    </source>
</evidence>
<keyword evidence="3" id="KW-1185">Reference proteome</keyword>